<keyword evidence="2" id="KW-0813">Transport</keyword>
<evidence type="ECO:0000256" key="4">
    <source>
        <dbReference type="ARBA" id="ARBA00022568"/>
    </source>
</evidence>
<proteinExistence type="predicted"/>
<comment type="subcellular location">
    <subcellularLocation>
        <location evidence="1">Endomembrane system</location>
        <topology evidence="1">Multi-pass membrane protein</topology>
    </subcellularLocation>
</comment>
<dbReference type="InterPro" id="IPR004837">
    <property type="entry name" value="NaCa_Exmemb"/>
</dbReference>
<evidence type="ECO:0000259" key="10">
    <source>
        <dbReference type="Pfam" id="PF01699"/>
    </source>
</evidence>
<feature type="transmembrane region" description="Helical" evidence="9">
    <location>
        <begin position="343"/>
        <end position="362"/>
    </location>
</feature>
<evidence type="ECO:0000256" key="8">
    <source>
        <dbReference type="ARBA" id="ARBA00023136"/>
    </source>
</evidence>
<dbReference type="GO" id="GO:0030424">
    <property type="term" value="C:axon"/>
    <property type="evidence" value="ECO:0007669"/>
    <property type="project" value="TreeGrafter"/>
</dbReference>
<evidence type="ECO:0000256" key="3">
    <source>
        <dbReference type="ARBA" id="ARBA00022449"/>
    </source>
</evidence>
<keyword evidence="5 9" id="KW-0812">Transmembrane</keyword>
<dbReference type="InterPro" id="IPR038081">
    <property type="entry name" value="CalX-like_sf"/>
</dbReference>
<feature type="transmembrane region" description="Helical" evidence="9">
    <location>
        <begin position="195"/>
        <end position="215"/>
    </location>
</feature>
<keyword evidence="8 9" id="KW-0472">Membrane</keyword>
<evidence type="ECO:0000256" key="7">
    <source>
        <dbReference type="ARBA" id="ARBA00023065"/>
    </source>
</evidence>
<feature type="transmembrane region" description="Helical" evidence="9">
    <location>
        <begin position="272"/>
        <end position="292"/>
    </location>
</feature>
<dbReference type="GO" id="GO:0098703">
    <property type="term" value="P:calcium ion import across plasma membrane"/>
    <property type="evidence" value="ECO:0007669"/>
    <property type="project" value="TreeGrafter"/>
</dbReference>
<dbReference type="GO" id="GO:0005432">
    <property type="term" value="F:calcium:sodium antiporter activity"/>
    <property type="evidence" value="ECO:0007669"/>
    <property type="project" value="InterPro"/>
</dbReference>
<dbReference type="Pfam" id="PF01699">
    <property type="entry name" value="Na_Ca_ex"/>
    <property type="match status" value="2"/>
</dbReference>
<feature type="domain" description="Sodium/calcium exchanger membrane region" evidence="10">
    <location>
        <begin position="144"/>
        <end position="194"/>
    </location>
</feature>
<evidence type="ECO:0000256" key="2">
    <source>
        <dbReference type="ARBA" id="ARBA00022448"/>
    </source>
</evidence>
<evidence type="ECO:0000256" key="6">
    <source>
        <dbReference type="ARBA" id="ARBA00022989"/>
    </source>
</evidence>
<dbReference type="PANTHER" id="PTHR11878">
    <property type="entry name" value="SODIUM/CALCIUM EXCHANGER"/>
    <property type="match status" value="1"/>
</dbReference>
<dbReference type="PANTHER" id="PTHR11878:SF65">
    <property type="entry name" value="NA_CA-EXCHANGE PROTEIN, ISOFORM G"/>
    <property type="match status" value="1"/>
</dbReference>
<gene>
    <name evidence="11" type="ORF">DGYR_LOCUS10914</name>
</gene>
<dbReference type="InterPro" id="IPR044880">
    <property type="entry name" value="NCX_ion-bd_dom_sf"/>
</dbReference>
<dbReference type="GO" id="GO:0098794">
    <property type="term" value="C:postsynapse"/>
    <property type="evidence" value="ECO:0007669"/>
    <property type="project" value="TreeGrafter"/>
</dbReference>
<protein>
    <submittedName>
        <fullName evidence="11">DgyrCDS11575</fullName>
    </submittedName>
</protein>
<dbReference type="PRINTS" id="PR01259">
    <property type="entry name" value="NACAEXCHNGR"/>
</dbReference>
<name>A0A7I8W3T9_9ANNE</name>
<keyword evidence="4" id="KW-0109">Calcium transport</keyword>
<dbReference type="EMBL" id="CAJFCJ010000019">
    <property type="protein sequence ID" value="CAD5123214.1"/>
    <property type="molecule type" value="Genomic_DNA"/>
</dbReference>
<dbReference type="Proteomes" id="UP000549394">
    <property type="component" value="Unassembled WGS sequence"/>
</dbReference>
<evidence type="ECO:0000256" key="5">
    <source>
        <dbReference type="ARBA" id="ARBA00022692"/>
    </source>
</evidence>
<evidence type="ECO:0000256" key="1">
    <source>
        <dbReference type="ARBA" id="ARBA00004127"/>
    </source>
</evidence>
<accession>A0A7I8W3T9</accession>
<feature type="transmembrane region" description="Helical" evidence="9">
    <location>
        <begin position="145"/>
        <end position="175"/>
    </location>
</feature>
<keyword evidence="12" id="KW-1185">Reference proteome</keyword>
<dbReference type="Gene3D" id="2.60.40.2030">
    <property type="match status" value="1"/>
</dbReference>
<keyword evidence="6 9" id="KW-1133">Transmembrane helix</keyword>
<evidence type="ECO:0000256" key="9">
    <source>
        <dbReference type="SAM" id="Phobius"/>
    </source>
</evidence>
<dbReference type="AlphaFoldDB" id="A0A7I8W3T9"/>
<evidence type="ECO:0000313" key="11">
    <source>
        <dbReference type="EMBL" id="CAD5123214.1"/>
    </source>
</evidence>
<dbReference type="Gene3D" id="1.20.1420.30">
    <property type="entry name" value="NCX, central ion-binding region"/>
    <property type="match status" value="1"/>
</dbReference>
<reference evidence="11 12" key="1">
    <citation type="submission" date="2020-08" db="EMBL/GenBank/DDBJ databases">
        <authorList>
            <person name="Hejnol A."/>
        </authorList>
    </citation>
    <scope>NUCLEOTIDE SEQUENCE [LARGE SCALE GENOMIC DNA]</scope>
</reference>
<dbReference type="GO" id="GO:0012505">
    <property type="term" value="C:endomembrane system"/>
    <property type="evidence" value="ECO:0007669"/>
    <property type="project" value="UniProtKB-SubCell"/>
</dbReference>
<keyword evidence="3" id="KW-0050">Antiport</keyword>
<dbReference type="GO" id="GO:0042383">
    <property type="term" value="C:sarcolemma"/>
    <property type="evidence" value="ECO:0007669"/>
    <property type="project" value="TreeGrafter"/>
</dbReference>
<keyword evidence="7" id="KW-0406">Ion transport</keyword>
<dbReference type="InterPro" id="IPR051171">
    <property type="entry name" value="CaCA"/>
</dbReference>
<keyword evidence="4" id="KW-0106">Calcium</keyword>
<evidence type="ECO:0000313" key="12">
    <source>
        <dbReference type="Proteomes" id="UP000549394"/>
    </source>
</evidence>
<dbReference type="InterPro" id="IPR004836">
    <property type="entry name" value="Na_Ca_Ex"/>
</dbReference>
<feature type="domain" description="Sodium/calcium exchanger membrane region" evidence="10">
    <location>
        <begin position="197"/>
        <end position="360"/>
    </location>
</feature>
<dbReference type="OrthoDB" id="418484at2759"/>
<comment type="caution">
    <text evidence="11">The sequence shown here is derived from an EMBL/GenBank/DDBJ whole genome shotgun (WGS) entry which is preliminary data.</text>
</comment>
<organism evidence="11 12">
    <name type="scientific">Dimorphilus gyrociliatus</name>
    <dbReference type="NCBI Taxonomy" id="2664684"/>
    <lineage>
        <taxon>Eukaryota</taxon>
        <taxon>Metazoa</taxon>
        <taxon>Spiralia</taxon>
        <taxon>Lophotrochozoa</taxon>
        <taxon>Annelida</taxon>
        <taxon>Polychaeta</taxon>
        <taxon>Polychaeta incertae sedis</taxon>
        <taxon>Dinophilidae</taxon>
        <taxon>Dimorphilus</taxon>
    </lineage>
</organism>
<sequence length="371" mass="40118">MPTYIDYFRPLAFDMRRLFAGKENRNSITDVALEPVFDDKIVELGKPRLGEAGKIEVQIRESIEFKSTVDKLLKKTNVALVVGTSSWREQFIEAITVSSGDDENGEDEEDEEKLPSCMDYVMHFLTIFWKVTFAFVPPTDLAGGWLAFSVSICMIGVITALIGDIAAAFGCTIGLKDSVTAVTFVALGTSLPDYWGGWLCFTFSIIMIGILTALINDLASSFGCTIGLKDSVTAISFVALGTSLPDTFASKVAAINDAYADSSIGNVTGSNAVNVFLGIGIAWTIASVKHAIEGKPFKVDPGSLAFSVTVFCCFALAAMAILIIRRRPSIGGELGGKNRNFKICTTAFFIGLWVVYVILSSLESYCHIKGF</sequence>
<feature type="transmembrane region" description="Helical" evidence="9">
    <location>
        <begin position="304"/>
        <end position="323"/>
    </location>
</feature>